<name>A0A8J2RYG4_9CRUS</name>
<keyword evidence="2" id="KW-1185">Reference proteome</keyword>
<evidence type="ECO:0000313" key="2">
    <source>
        <dbReference type="Proteomes" id="UP000789390"/>
    </source>
</evidence>
<dbReference type="AlphaFoldDB" id="A0A8J2RYG4"/>
<organism evidence="1 2">
    <name type="scientific">Daphnia galeata</name>
    <dbReference type="NCBI Taxonomy" id="27404"/>
    <lineage>
        <taxon>Eukaryota</taxon>
        <taxon>Metazoa</taxon>
        <taxon>Ecdysozoa</taxon>
        <taxon>Arthropoda</taxon>
        <taxon>Crustacea</taxon>
        <taxon>Branchiopoda</taxon>
        <taxon>Diplostraca</taxon>
        <taxon>Cladocera</taxon>
        <taxon>Anomopoda</taxon>
        <taxon>Daphniidae</taxon>
        <taxon>Daphnia</taxon>
    </lineage>
</organism>
<reference evidence="1" key="1">
    <citation type="submission" date="2021-11" db="EMBL/GenBank/DDBJ databases">
        <authorList>
            <person name="Schell T."/>
        </authorList>
    </citation>
    <scope>NUCLEOTIDE SEQUENCE</scope>
    <source>
        <strain evidence="1">M5</strain>
    </source>
</reference>
<dbReference type="EMBL" id="CAKKLH010000305">
    <property type="protein sequence ID" value="CAH0110720.1"/>
    <property type="molecule type" value="Genomic_DNA"/>
</dbReference>
<proteinExistence type="predicted"/>
<gene>
    <name evidence="1" type="ORF">DGAL_LOCUS14313</name>
</gene>
<dbReference type="Proteomes" id="UP000789390">
    <property type="component" value="Unassembled WGS sequence"/>
</dbReference>
<protein>
    <submittedName>
        <fullName evidence="1">Uncharacterized protein</fullName>
    </submittedName>
</protein>
<evidence type="ECO:0000313" key="1">
    <source>
        <dbReference type="EMBL" id="CAH0110720.1"/>
    </source>
</evidence>
<sequence length="172" mass="19807">MGSRQTANCTVEYVTTQSIQLFDKFRRVRKVSNIEDPTGTSTEDSIHVQLPQWDLYHTIGFTNVSLTKVVNIDLVEERTRLDQMDTEKVENTNKEYLVYLNDESLDTQSITIDNDSHLNSEDSLLISCLGTCVLQVQFSFTECCIGMKIPIPMSYRFHDSTKYIKYTDINVE</sequence>
<accession>A0A8J2RYG4</accession>
<comment type="caution">
    <text evidence="1">The sequence shown here is derived from an EMBL/GenBank/DDBJ whole genome shotgun (WGS) entry which is preliminary data.</text>
</comment>